<name>A0A939BS61_9FIRM</name>
<dbReference type="InterPro" id="IPR004360">
    <property type="entry name" value="Glyas_Fos-R_dOase_dom"/>
</dbReference>
<reference evidence="2" key="1">
    <citation type="submission" date="2021-01" db="EMBL/GenBank/DDBJ databases">
        <title>Genomic Encyclopedia of Type Strains, Phase IV (KMG-IV): sequencing the most valuable type-strain genomes for metagenomic binning, comparative biology and taxonomic classification.</title>
        <authorList>
            <person name="Goeker M."/>
        </authorList>
    </citation>
    <scope>NUCLEOTIDE SEQUENCE</scope>
    <source>
        <strain evidence="2">DSM 23230</strain>
    </source>
</reference>
<accession>A0A939BS61</accession>
<dbReference type="PROSITE" id="PS51819">
    <property type="entry name" value="VOC"/>
    <property type="match status" value="1"/>
</dbReference>
<dbReference type="GO" id="GO:0016829">
    <property type="term" value="F:lyase activity"/>
    <property type="evidence" value="ECO:0007669"/>
    <property type="project" value="UniProtKB-KW"/>
</dbReference>
<organism evidence="2 3">
    <name type="scientific">Halanaerobacter jeridensis</name>
    <dbReference type="NCBI Taxonomy" id="706427"/>
    <lineage>
        <taxon>Bacteria</taxon>
        <taxon>Bacillati</taxon>
        <taxon>Bacillota</taxon>
        <taxon>Clostridia</taxon>
        <taxon>Halanaerobiales</taxon>
        <taxon>Halobacteroidaceae</taxon>
        <taxon>Halanaerobacter</taxon>
    </lineage>
</organism>
<dbReference type="Proteomes" id="UP000774000">
    <property type="component" value="Unassembled WGS sequence"/>
</dbReference>
<dbReference type="SUPFAM" id="SSF54593">
    <property type="entry name" value="Glyoxalase/Bleomycin resistance protein/Dihydroxybiphenyl dioxygenase"/>
    <property type="match status" value="1"/>
</dbReference>
<proteinExistence type="predicted"/>
<dbReference type="RefSeq" id="WP_204701566.1">
    <property type="nucleotide sequence ID" value="NZ_JAFBDQ010000007.1"/>
</dbReference>
<dbReference type="CDD" id="cd06587">
    <property type="entry name" value="VOC"/>
    <property type="match status" value="1"/>
</dbReference>
<dbReference type="Pfam" id="PF00903">
    <property type="entry name" value="Glyoxalase"/>
    <property type="match status" value="1"/>
</dbReference>
<evidence type="ECO:0000313" key="3">
    <source>
        <dbReference type="Proteomes" id="UP000774000"/>
    </source>
</evidence>
<evidence type="ECO:0000313" key="2">
    <source>
        <dbReference type="EMBL" id="MBM7556791.1"/>
    </source>
</evidence>
<feature type="domain" description="VOC" evidence="1">
    <location>
        <begin position="2"/>
        <end position="61"/>
    </location>
</feature>
<protein>
    <submittedName>
        <fullName evidence="2">Catechol 2,3-dioxygenase-like lactoylglutathione lyase family enzyme</fullName>
    </submittedName>
</protein>
<comment type="caution">
    <text evidence="2">The sequence shown here is derived from an EMBL/GenBank/DDBJ whole genome shotgun (WGS) entry which is preliminary data.</text>
</comment>
<gene>
    <name evidence="2" type="ORF">JOC47_001642</name>
</gene>
<dbReference type="EMBL" id="JAFBDQ010000007">
    <property type="protein sequence ID" value="MBM7556791.1"/>
    <property type="molecule type" value="Genomic_DNA"/>
</dbReference>
<sequence>MQFQLTTIHVNDLEESLNFYQDVLNLAEVKRLNPRPGVEISFLQDEGGTIELISRGRSRSR</sequence>
<dbReference type="InterPro" id="IPR037523">
    <property type="entry name" value="VOC_core"/>
</dbReference>
<evidence type="ECO:0000259" key="1">
    <source>
        <dbReference type="PROSITE" id="PS51819"/>
    </source>
</evidence>
<dbReference type="Gene3D" id="3.10.180.10">
    <property type="entry name" value="2,3-Dihydroxybiphenyl 1,2-Dioxygenase, domain 1"/>
    <property type="match status" value="1"/>
</dbReference>
<dbReference type="InterPro" id="IPR029068">
    <property type="entry name" value="Glyas_Bleomycin-R_OHBP_Dase"/>
</dbReference>
<keyword evidence="2" id="KW-0456">Lyase</keyword>
<dbReference type="AlphaFoldDB" id="A0A939BS61"/>
<keyword evidence="3" id="KW-1185">Reference proteome</keyword>